<keyword evidence="2" id="KW-0732">Signal</keyword>
<accession>A0A8W8IRJ9</accession>
<organism evidence="3 4">
    <name type="scientific">Magallana gigas</name>
    <name type="common">Pacific oyster</name>
    <name type="synonym">Crassostrea gigas</name>
    <dbReference type="NCBI Taxonomy" id="29159"/>
    <lineage>
        <taxon>Eukaryota</taxon>
        <taxon>Metazoa</taxon>
        <taxon>Spiralia</taxon>
        <taxon>Lophotrochozoa</taxon>
        <taxon>Mollusca</taxon>
        <taxon>Bivalvia</taxon>
        <taxon>Autobranchia</taxon>
        <taxon>Pteriomorphia</taxon>
        <taxon>Ostreida</taxon>
        <taxon>Ostreoidea</taxon>
        <taxon>Ostreidae</taxon>
        <taxon>Magallana</taxon>
    </lineage>
</organism>
<keyword evidence="1" id="KW-0812">Transmembrane</keyword>
<evidence type="ECO:0000313" key="3">
    <source>
        <dbReference type="EnsemblMetazoa" id="G15110.1:cds"/>
    </source>
</evidence>
<dbReference type="AlphaFoldDB" id="A0A8W8IRJ9"/>
<feature type="chain" id="PRO_5036490972" description="Cysteine and tyrosine-rich protein 1" evidence="2">
    <location>
        <begin position="20"/>
        <end position="159"/>
    </location>
</feature>
<protein>
    <recommendedName>
        <fullName evidence="5">Cysteine and tyrosine-rich protein 1</fullName>
    </recommendedName>
</protein>
<evidence type="ECO:0000256" key="2">
    <source>
        <dbReference type="SAM" id="SignalP"/>
    </source>
</evidence>
<feature type="transmembrane region" description="Helical" evidence="1">
    <location>
        <begin position="58"/>
        <end position="83"/>
    </location>
</feature>
<keyword evidence="4" id="KW-1185">Reference proteome</keyword>
<dbReference type="OMA" id="PPEYHED"/>
<evidence type="ECO:0008006" key="5">
    <source>
        <dbReference type="Google" id="ProtNLM"/>
    </source>
</evidence>
<sequence>MTYHPGITLVLVIFAGCYAGEQCSYKYEGGGSVKQLYCEVSCCGTYYQRYCCTVTSTALYIGAVVGGVVCVILIIGIVICCVYKGKTPVRRHRHVNNGNRPDDFQCARIYFNDSPKPPPYSLHHLHPPEYHEDPPPRYMTPIPAPDYNTIPGTTADDHM</sequence>
<name>A0A8W8IRJ9_MAGGI</name>
<keyword evidence="1" id="KW-0472">Membrane</keyword>
<dbReference type="EnsemblMetazoa" id="G15110.1">
    <property type="protein sequence ID" value="G15110.1:cds"/>
    <property type="gene ID" value="G15110"/>
</dbReference>
<evidence type="ECO:0000313" key="4">
    <source>
        <dbReference type="Proteomes" id="UP000005408"/>
    </source>
</evidence>
<dbReference type="Proteomes" id="UP000005408">
    <property type="component" value="Unassembled WGS sequence"/>
</dbReference>
<keyword evidence="1" id="KW-1133">Transmembrane helix</keyword>
<proteinExistence type="predicted"/>
<feature type="signal peptide" evidence="2">
    <location>
        <begin position="1"/>
        <end position="19"/>
    </location>
</feature>
<dbReference type="OrthoDB" id="6120274at2759"/>
<reference evidence="3" key="1">
    <citation type="submission" date="2022-08" db="UniProtKB">
        <authorList>
            <consortium name="EnsemblMetazoa"/>
        </authorList>
    </citation>
    <scope>IDENTIFICATION</scope>
    <source>
        <strain evidence="3">05x7-T-G4-1.051#20</strain>
    </source>
</reference>
<evidence type="ECO:0000256" key="1">
    <source>
        <dbReference type="SAM" id="Phobius"/>
    </source>
</evidence>